<reference evidence="1 2" key="1">
    <citation type="submission" date="2016-03" db="EMBL/GenBank/DDBJ databases">
        <authorList>
            <consortium name="Pathogen Informatics"/>
        </authorList>
    </citation>
    <scope>NUCLEOTIDE SEQUENCE [LARGE SCALE GENOMIC DNA]</scope>
    <source>
        <strain evidence="1 2">NCTC13364</strain>
    </source>
</reference>
<dbReference type="InterPro" id="IPR011990">
    <property type="entry name" value="TPR-like_helical_dom_sf"/>
</dbReference>
<proteinExistence type="predicted"/>
<dbReference type="SUPFAM" id="SSF48452">
    <property type="entry name" value="TPR-like"/>
    <property type="match status" value="2"/>
</dbReference>
<sequence length="826" mass="91658">MADFTIAPIGTCRIHNPLREAVSRFPIKLELGRNYGFVHTSSEALQQVRFMYDQCEIPADVQRLVFRPSNGGKARNAAHKPASLYVVEVSSRKLLTIDGYPIQSNYLMRHFSEFFADRARARTFWSMSTADKLAERRALLNQDPVFKSLSAQDQDLLARIVKRDLSDDEIANEMRQLVELLGKDKVVFVTHVNALAEDNAPIESRQHLIATVADAAQRLGVPCYDPTPLMSRIGQAEAMEEGGLDLTHYTALFSDRLGAEWFKTYVRPKISTSVPQPVAAKLSGDETAESIERIWEAGELRDASQRARAVLRRHPGLPEHVVLLARMQSELGAYEEAIAMLEGAGGVVASGSKAEQILMRSQFKLGRYDVAYSLSAGLLGDEKETPEIVRVAAISAAQLGYADEALGNWKQLFRIPSTDPAWAHEAADTVLAMLQASGDMQAVLRWVDEVRASLPSHGRSFAVLWRDRLIAGDRGALRALAAESPMLADAEALELVQEASWRGCLVAAAALAVSCNLLKSEQEEIRGWLQAQSAAWAEEGARAMEENRLRDAAERICAHRKLDPDALAGARAQRAFERAMRVAVRAALVAGNHKEVIELTDIALDAQVDFPDLDAMRGRAADALGDTKTAMRHLGRAVSDDAAQFSTRLYFARVAFNGGWFGEAIDAYTAVRDHASADQSAREEAERQLGRLGARSIRAARQFLSEGNYDAAWQLLDRIEQSWPQMQEVAHEKRRVLAVLYAEVRALDPASTSERLAVGEKILQLAPTDLIGLRTAAVGAMRLHLFEKALPYWQQLRQQSDNPEQFDHYIHRCQVWIEKANRRRAA</sequence>
<evidence type="ECO:0000313" key="1">
    <source>
        <dbReference type="EMBL" id="SAH91697.1"/>
    </source>
</evidence>
<dbReference type="RefSeq" id="WP_066407582.1">
    <property type="nucleotide sequence ID" value="NZ_FKBS01000007.1"/>
</dbReference>
<name>A0A157L4V8_9BORD</name>
<protein>
    <submittedName>
        <fullName evidence="1">Capsular polysaccharide biosynthesis protein</fullName>
    </submittedName>
</protein>
<organism evidence="1 2">
    <name type="scientific">Bordetella ansorpii</name>
    <dbReference type="NCBI Taxonomy" id="288768"/>
    <lineage>
        <taxon>Bacteria</taxon>
        <taxon>Pseudomonadati</taxon>
        <taxon>Pseudomonadota</taxon>
        <taxon>Betaproteobacteria</taxon>
        <taxon>Burkholderiales</taxon>
        <taxon>Alcaligenaceae</taxon>
        <taxon>Bordetella</taxon>
    </lineage>
</organism>
<dbReference type="Proteomes" id="UP000077037">
    <property type="component" value="Unassembled WGS sequence"/>
</dbReference>
<accession>A0A157L4V8</accession>
<dbReference type="AlphaFoldDB" id="A0A157L4V8"/>
<gene>
    <name evidence="1" type="primary">tviD</name>
    <name evidence="1" type="ORF">SAMEA1982600_00566</name>
</gene>
<dbReference type="EMBL" id="FKBS01000007">
    <property type="protein sequence ID" value="SAH91697.1"/>
    <property type="molecule type" value="Genomic_DNA"/>
</dbReference>
<dbReference type="Gene3D" id="1.25.40.10">
    <property type="entry name" value="Tetratricopeptide repeat domain"/>
    <property type="match status" value="2"/>
</dbReference>
<dbReference type="OrthoDB" id="8622636at2"/>
<evidence type="ECO:0000313" key="2">
    <source>
        <dbReference type="Proteomes" id="UP000077037"/>
    </source>
</evidence>